<feature type="domain" description="CR-type" evidence="15">
    <location>
        <begin position="136"/>
        <end position="214"/>
    </location>
</feature>
<dbReference type="GO" id="GO:0005524">
    <property type="term" value="F:ATP binding"/>
    <property type="evidence" value="ECO:0007669"/>
    <property type="project" value="InterPro"/>
</dbReference>
<gene>
    <name evidence="12 16" type="primary">dnaJ</name>
    <name evidence="16" type="ordered locus">PSMK_19850</name>
</gene>
<keyword evidence="3 12" id="KW-0479">Metal-binding</keyword>
<dbReference type="NCBIfam" id="NF008035">
    <property type="entry name" value="PRK10767.1"/>
    <property type="match status" value="1"/>
</dbReference>
<evidence type="ECO:0000256" key="11">
    <source>
        <dbReference type="ARBA" id="ARBA00067609"/>
    </source>
</evidence>
<dbReference type="PATRIC" id="fig|1142394.8.peg.2046"/>
<dbReference type="PANTHER" id="PTHR43096:SF48">
    <property type="entry name" value="CHAPERONE PROTEIN DNAJ"/>
    <property type="match status" value="1"/>
</dbReference>
<dbReference type="InterPro" id="IPR008971">
    <property type="entry name" value="HSP40/DnaJ_pept-bd"/>
</dbReference>
<dbReference type="EMBL" id="AP012338">
    <property type="protein sequence ID" value="BAM04144.1"/>
    <property type="molecule type" value="Genomic_DNA"/>
</dbReference>
<dbReference type="PRINTS" id="PR00625">
    <property type="entry name" value="JDOMAIN"/>
</dbReference>
<evidence type="ECO:0000256" key="7">
    <source>
        <dbReference type="ARBA" id="ARBA00023016"/>
    </source>
</evidence>
<feature type="binding site" evidence="12">
    <location>
        <position position="169"/>
    </location>
    <ligand>
        <name>Zn(2+)</name>
        <dbReference type="ChEBI" id="CHEBI:29105"/>
        <label>2</label>
    </ligand>
</feature>
<feature type="binding site" evidence="12">
    <location>
        <position position="152"/>
    </location>
    <ligand>
        <name>Zn(2+)</name>
        <dbReference type="ChEBI" id="CHEBI:29105"/>
        <label>1</label>
    </ligand>
</feature>
<feature type="domain" description="J" evidence="14">
    <location>
        <begin position="6"/>
        <end position="71"/>
    </location>
</feature>
<protein>
    <recommendedName>
        <fullName evidence="11 12">Chaperone protein DnaJ</fullName>
    </recommendedName>
</protein>
<dbReference type="GO" id="GO:0031072">
    <property type="term" value="F:heat shock protein binding"/>
    <property type="evidence" value="ECO:0007669"/>
    <property type="project" value="InterPro"/>
</dbReference>
<keyword evidence="8 12" id="KW-0143">Chaperone</keyword>
<feature type="binding site" evidence="12">
    <location>
        <position position="191"/>
    </location>
    <ligand>
        <name>Zn(2+)</name>
        <dbReference type="ChEBI" id="CHEBI:29105"/>
        <label>2</label>
    </ligand>
</feature>
<dbReference type="RefSeq" id="WP_014437362.1">
    <property type="nucleotide sequence ID" value="NC_017080.1"/>
</dbReference>
<comment type="similarity">
    <text evidence="10 12">Belongs to the DnaJ family.</text>
</comment>
<dbReference type="Pfam" id="PF00684">
    <property type="entry name" value="DnaJ_CXXCXGXG"/>
    <property type="match status" value="1"/>
</dbReference>
<evidence type="ECO:0000256" key="1">
    <source>
        <dbReference type="ARBA" id="ARBA00022490"/>
    </source>
</evidence>
<dbReference type="SUPFAM" id="SSF49493">
    <property type="entry name" value="HSP40/DnaJ peptide-binding domain"/>
    <property type="match status" value="2"/>
</dbReference>
<dbReference type="GO" id="GO:0008270">
    <property type="term" value="F:zinc ion binding"/>
    <property type="evidence" value="ECO:0007669"/>
    <property type="project" value="UniProtKB-UniRule"/>
</dbReference>
<feature type="repeat" description="CXXCXGXG motif" evidence="12">
    <location>
        <begin position="202"/>
        <end position="209"/>
    </location>
</feature>
<dbReference type="CDD" id="cd10719">
    <property type="entry name" value="DnaJ_zf"/>
    <property type="match status" value="1"/>
</dbReference>
<dbReference type="Gene3D" id="2.10.230.10">
    <property type="entry name" value="Heat shock protein DnaJ, cysteine-rich domain"/>
    <property type="match status" value="1"/>
</dbReference>
<dbReference type="CDD" id="cd10747">
    <property type="entry name" value="DnaJ_C"/>
    <property type="match status" value="1"/>
</dbReference>
<comment type="function">
    <text evidence="9 12">Participates actively in the response to hyperosmotic and heat shock by preventing the aggregation of stress-denatured proteins and by disaggregating proteins, also in an autonomous, DnaK-independent fashion. Unfolded proteins bind initially to DnaJ; upon interaction with the DnaJ-bound protein, DnaK hydrolyzes its bound ATP, resulting in the formation of a stable complex. GrpE releases ADP from DnaK; ATP binding to DnaK triggers the release of the substrate protein, thus completing the reaction cycle. Several rounds of ATP-dependent interactions between DnaJ, DnaK and GrpE are required for fully efficient folding. Also involved, together with DnaK and GrpE, in the DNA replication of plasmids through activation of initiation proteins.</text>
</comment>
<dbReference type="FunFam" id="2.60.260.20:FF:000005">
    <property type="entry name" value="Chaperone protein dnaJ 1, mitochondrial"/>
    <property type="match status" value="1"/>
</dbReference>
<evidence type="ECO:0000256" key="6">
    <source>
        <dbReference type="ARBA" id="ARBA00022833"/>
    </source>
</evidence>
<dbReference type="KEGG" id="phm:PSMK_19850"/>
<feature type="zinc finger region" description="CR-type" evidence="13">
    <location>
        <begin position="136"/>
        <end position="214"/>
    </location>
</feature>
<dbReference type="OrthoDB" id="9779889at2"/>
<dbReference type="GO" id="GO:0042026">
    <property type="term" value="P:protein refolding"/>
    <property type="evidence" value="ECO:0007669"/>
    <property type="project" value="TreeGrafter"/>
</dbReference>
<comment type="cofactor">
    <cofactor evidence="12">
        <name>Zn(2+)</name>
        <dbReference type="ChEBI" id="CHEBI:29105"/>
    </cofactor>
    <text evidence="12">Binds 2 Zn(2+) ions per monomer.</text>
</comment>
<reference evidence="16 17" key="1">
    <citation type="submission" date="2012-02" db="EMBL/GenBank/DDBJ databases">
        <title>Complete genome sequence of Phycisphaera mikurensis NBRC 102666.</title>
        <authorList>
            <person name="Ankai A."/>
            <person name="Hosoyama A."/>
            <person name="Terui Y."/>
            <person name="Sekine M."/>
            <person name="Fukai R."/>
            <person name="Kato Y."/>
            <person name="Nakamura S."/>
            <person name="Yamada-Narita S."/>
            <person name="Kawakoshi A."/>
            <person name="Fukunaga Y."/>
            <person name="Yamazaki S."/>
            <person name="Fujita N."/>
        </authorList>
    </citation>
    <scope>NUCLEOTIDE SEQUENCE [LARGE SCALE GENOMIC DNA]</scope>
    <source>
        <strain evidence="17">NBRC 102666 / KCTC 22515 / FYK2301M01</strain>
    </source>
</reference>
<keyword evidence="4 12" id="KW-0677">Repeat</keyword>
<dbReference type="PROSITE" id="PS50076">
    <property type="entry name" value="DNAJ_2"/>
    <property type="match status" value="1"/>
</dbReference>
<dbReference type="Pfam" id="PF00226">
    <property type="entry name" value="DnaJ"/>
    <property type="match status" value="1"/>
</dbReference>
<feature type="repeat" description="CXXCXGXG motif" evidence="12">
    <location>
        <begin position="149"/>
        <end position="156"/>
    </location>
</feature>
<dbReference type="GO" id="GO:0051082">
    <property type="term" value="F:unfolded protein binding"/>
    <property type="evidence" value="ECO:0007669"/>
    <property type="project" value="UniProtKB-UniRule"/>
</dbReference>
<dbReference type="GO" id="GO:0005737">
    <property type="term" value="C:cytoplasm"/>
    <property type="evidence" value="ECO:0007669"/>
    <property type="project" value="UniProtKB-SubCell"/>
</dbReference>
<dbReference type="InterPro" id="IPR002939">
    <property type="entry name" value="DnaJ_C"/>
</dbReference>
<dbReference type="InterPro" id="IPR001623">
    <property type="entry name" value="DnaJ_domain"/>
</dbReference>
<dbReference type="PROSITE" id="PS51188">
    <property type="entry name" value="ZF_CR"/>
    <property type="match status" value="1"/>
</dbReference>
<feature type="repeat" description="CXXCXGXG motif" evidence="12">
    <location>
        <begin position="188"/>
        <end position="195"/>
    </location>
</feature>
<name>I0IFV6_PHYMF</name>
<feature type="binding site" evidence="12">
    <location>
        <position position="149"/>
    </location>
    <ligand>
        <name>Zn(2+)</name>
        <dbReference type="ChEBI" id="CHEBI:29105"/>
        <label>1</label>
    </ligand>
</feature>
<dbReference type="SUPFAM" id="SSF57938">
    <property type="entry name" value="DnaJ/Hsp40 cysteine-rich domain"/>
    <property type="match status" value="1"/>
</dbReference>
<keyword evidence="7 12" id="KW-0346">Stress response</keyword>
<feature type="binding site" evidence="12">
    <location>
        <position position="202"/>
    </location>
    <ligand>
        <name>Zn(2+)</name>
        <dbReference type="ChEBI" id="CHEBI:29105"/>
        <label>1</label>
    </ligand>
</feature>
<proteinExistence type="inferred from homology"/>
<feature type="binding site" evidence="12">
    <location>
        <position position="188"/>
    </location>
    <ligand>
        <name>Zn(2+)</name>
        <dbReference type="ChEBI" id="CHEBI:29105"/>
        <label>2</label>
    </ligand>
</feature>
<keyword evidence="1 12" id="KW-0963">Cytoplasm</keyword>
<evidence type="ECO:0000256" key="2">
    <source>
        <dbReference type="ARBA" id="ARBA00022705"/>
    </source>
</evidence>
<feature type="repeat" description="CXXCXGXG motif" evidence="12">
    <location>
        <begin position="166"/>
        <end position="173"/>
    </location>
</feature>
<evidence type="ECO:0000256" key="12">
    <source>
        <dbReference type="HAMAP-Rule" id="MF_01152"/>
    </source>
</evidence>
<dbReference type="HOGENOM" id="CLU_017633_0_7_0"/>
<evidence type="ECO:0000313" key="16">
    <source>
        <dbReference type="EMBL" id="BAM04144.1"/>
    </source>
</evidence>
<dbReference type="STRING" id="1142394.PSMK_19850"/>
<dbReference type="eggNOG" id="COG0484">
    <property type="taxonomic scope" value="Bacteria"/>
</dbReference>
<comment type="subunit">
    <text evidence="12">Homodimer.</text>
</comment>
<keyword evidence="6 12" id="KW-0862">Zinc</keyword>
<dbReference type="InterPro" id="IPR012724">
    <property type="entry name" value="DnaJ"/>
</dbReference>
<evidence type="ECO:0000313" key="17">
    <source>
        <dbReference type="Proteomes" id="UP000007881"/>
    </source>
</evidence>
<feature type="binding site" evidence="12">
    <location>
        <position position="205"/>
    </location>
    <ligand>
        <name>Zn(2+)</name>
        <dbReference type="ChEBI" id="CHEBI:29105"/>
        <label>1</label>
    </ligand>
</feature>
<sequence>MATQRDYYEVLSVERTADGDTIKRQYRKMAMKYHPDRNPGDAAAEASFKECAEAYEVLSDAEKRQRYDRHGHAGLRGGPAGHDFSGMNAHDISDLFADIFGGGGGRRGGGGRAGGVQRGYDLETQTSITLAEVLEGVEQEIEFTRQDVCETCKGSGGKPGTQPLDCTMCGGAGKVRRGGGFFQMITPCPNCNGTGKAYPSPCTACSGEGRVPLKRQLSVKIPPGIQDTQVIRVSGEGEPGVAPGGAVGPRGDLHVVVRVEEHELFERHDDHLLLKMPVGFTQAALGATVAVPTLTGDASVDIGAGSQDGDLVRLRGEGLPNLRTNRRGDLVVELHLEVPKKLTPRQRELLELYAQTEETDGRPADSTPRQQGFWDKIKTYLQ</sequence>
<dbReference type="FunFam" id="2.10.230.10:FF:000002">
    <property type="entry name" value="Molecular chaperone DnaJ"/>
    <property type="match status" value="1"/>
</dbReference>
<dbReference type="Proteomes" id="UP000007881">
    <property type="component" value="Chromosome"/>
</dbReference>
<dbReference type="InterPro" id="IPR036410">
    <property type="entry name" value="HSP_DnaJ_Cys-rich_dom_sf"/>
</dbReference>
<dbReference type="AlphaFoldDB" id="I0IFV6"/>
<evidence type="ECO:0000259" key="15">
    <source>
        <dbReference type="PROSITE" id="PS51188"/>
    </source>
</evidence>
<dbReference type="InterPro" id="IPR036869">
    <property type="entry name" value="J_dom_sf"/>
</dbReference>
<dbReference type="GO" id="GO:0006260">
    <property type="term" value="P:DNA replication"/>
    <property type="evidence" value="ECO:0007669"/>
    <property type="project" value="UniProtKB-KW"/>
</dbReference>
<keyword evidence="2 12" id="KW-0235">DNA replication</keyword>
<keyword evidence="17" id="KW-1185">Reference proteome</keyword>
<keyword evidence="5 12" id="KW-0863">Zinc-finger</keyword>
<dbReference type="SMART" id="SM00271">
    <property type="entry name" value="DnaJ"/>
    <property type="match status" value="1"/>
</dbReference>
<evidence type="ECO:0000259" key="14">
    <source>
        <dbReference type="PROSITE" id="PS50076"/>
    </source>
</evidence>
<evidence type="ECO:0000256" key="10">
    <source>
        <dbReference type="ARBA" id="ARBA00061004"/>
    </source>
</evidence>
<evidence type="ECO:0000256" key="8">
    <source>
        <dbReference type="ARBA" id="ARBA00023186"/>
    </source>
</evidence>
<dbReference type="SUPFAM" id="SSF46565">
    <property type="entry name" value="Chaperone J-domain"/>
    <property type="match status" value="1"/>
</dbReference>
<dbReference type="PANTHER" id="PTHR43096">
    <property type="entry name" value="DNAJ HOMOLOG 1, MITOCHONDRIAL-RELATED"/>
    <property type="match status" value="1"/>
</dbReference>
<dbReference type="FunFam" id="1.10.287.110:FF:000034">
    <property type="entry name" value="Chaperone protein DnaJ"/>
    <property type="match status" value="1"/>
</dbReference>
<organism evidence="16 17">
    <name type="scientific">Phycisphaera mikurensis (strain NBRC 102666 / KCTC 22515 / FYK2301M01)</name>
    <dbReference type="NCBI Taxonomy" id="1142394"/>
    <lineage>
        <taxon>Bacteria</taxon>
        <taxon>Pseudomonadati</taxon>
        <taxon>Planctomycetota</taxon>
        <taxon>Phycisphaerae</taxon>
        <taxon>Phycisphaerales</taxon>
        <taxon>Phycisphaeraceae</taxon>
        <taxon>Phycisphaera</taxon>
    </lineage>
</organism>
<dbReference type="InterPro" id="IPR001305">
    <property type="entry name" value="HSP_DnaJ_Cys-rich_dom"/>
</dbReference>
<evidence type="ECO:0000256" key="13">
    <source>
        <dbReference type="PROSITE-ProRule" id="PRU00546"/>
    </source>
</evidence>
<evidence type="ECO:0000256" key="4">
    <source>
        <dbReference type="ARBA" id="ARBA00022737"/>
    </source>
</evidence>
<dbReference type="CDD" id="cd06257">
    <property type="entry name" value="DnaJ"/>
    <property type="match status" value="1"/>
</dbReference>
<dbReference type="GO" id="GO:0009408">
    <property type="term" value="P:response to heat"/>
    <property type="evidence" value="ECO:0007669"/>
    <property type="project" value="InterPro"/>
</dbReference>
<dbReference type="Pfam" id="PF01556">
    <property type="entry name" value="DnaJ_C"/>
    <property type="match status" value="1"/>
</dbReference>
<dbReference type="HAMAP" id="MF_01152">
    <property type="entry name" value="DnaJ"/>
    <property type="match status" value="1"/>
</dbReference>
<dbReference type="Gene3D" id="1.10.287.110">
    <property type="entry name" value="DnaJ domain"/>
    <property type="match status" value="1"/>
</dbReference>
<comment type="subcellular location">
    <subcellularLocation>
        <location evidence="12">Cytoplasm</location>
    </subcellularLocation>
</comment>
<feature type="binding site" evidence="12">
    <location>
        <position position="166"/>
    </location>
    <ligand>
        <name>Zn(2+)</name>
        <dbReference type="ChEBI" id="CHEBI:29105"/>
        <label>2</label>
    </ligand>
</feature>
<accession>I0IFV6</accession>
<dbReference type="NCBIfam" id="TIGR02349">
    <property type="entry name" value="DnaJ_bact"/>
    <property type="match status" value="1"/>
</dbReference>
<evidence type="ECO:0000256" key="5">
    <source>
        <dbReference type="ARBA" id="ARBA00022771"/>
    </source>
</evidence>
<evidence type="ECO:0000256" key="9">
    <source>
        <dbReference type="ARBA" id="ARBA00053423"/>
    </source>
</evidence>
<comment type="domain">
    <text evidence="12">The J domain is necessary and sufficient to stimulate DnaK ATPase activity. Zinc center 1 plays an important role in the autonomous, DnaK-independent chaperone activity of DnaJ. Zinc center 2 is essential for interaction with DnaK and for DnaJ activity.</text>
</comment>
<evidence type="ECO:0000256" key="3">
    <source>
        <dbReference type="ARBA" id="ARBA00022723"/>
    </source>
</evidence>
<dbReference type="Gene3D" id="2.60.260.20">
    <property type="entry name" value="Urease metallochaperone UreE, N-terminal domain"/>
    <property type="match status" value="2"/>
</dbReference>